<evidence type="ECO:0000256" key="4">
    <source>
        <dbReference type="ARBA" id="ARBA00022833"/>
    </source>
</evidence>
<dbReference type="Proteomes" id="UP000310506">
    <property type="component" value="Unassembled WGS sequence"/>
</dbReference>
<evidence type="ECO:0000256" key="1">
    <source>
        <dbReference type="ARBA" id="ARBA00006576"/>
    </source>
</evidence>
<dbReference type="GO" id="GO:0042802">
    <property type="term" value="F:identical protein binding"/>
    <property type="evidence" value="ECO:0007669"/>
    <property type="project" value="UniProtKB-ARBA"/>
</dbReference>
<dbReference type="PANTHER" id="PTHR11644:SF2">
    <property type="entry name" value="CYTIDINE DEAMINASE"/>
    <property type="match status" value="1"/>
</dbReference>
<dbReference type="InterPro" id="IPR050202">
    <property type="entry name" value="Cyt/Deoxycyt_deaminase"/>
</dbReference>
<dbReference type="GO" id="GO:0005829">
    <property type="term" value="C:cytosol"/>
    <property type="evidence" value="ECO:0007669"/>
    <property type="project" value="TreeGrafter"/>
</dbReference>
<keyword evidence="4" id="KW-0862">Zinc</keyword>
<dbReference type="PANTHER" id="PTHR11644">
    <property type="entry name" value="CYTIDINE DEAMINASE"/>
    <property type="match status" value="1"/>
</dbReference>
<feature type="domain" description="CMP/dCMP-type deaminase" evidence="5">
    <location>
        <begin position="26"/>
        <end position="98"/>
    </location>
</feature>
<dbReference type="GO" id="GO:0008270">
    <property type="term" value="F:zinc ion binding"/>
    <property type="evidence" value="ECO:0007669"/>
    <property type="project" value="InterPro"/>
</dbReference>
<keyword evidence="2" id="KW-0479">Metal-binding</keyword>
<dbReference type="Pfam" id="PF00383">
    <property type="entry name" value="dCMP_cyt_deam_1"/>
    <property type="match status" value="1"/>
</dbReference>
<dbReference type="CDD" id="cd01283">
    <property type="entry name" value="cytidine_deaminase"/>
    <property type="match status" value="1"/>
</dbReference>
<reference evidence="6 7" key="1">
    <citation type="submission" date="2019-01" db="EMBL/GenBank/DDBJ databases">
        <title>Vagococcus silagei sp. nov. isolated from brewer's grain.</title>
        <authorList>
            <person name="Guu J.-R."/>
        </authorList>
    </citation>
    <scope>NUCLEOTIDE SEQUENCE [LARGE SCALE GENOMIC DNA]</scope>
    <source>
        <strain evidence="6 7">2B-2</strain>
    </source>
</reference>
<name>A0A4S3B962_9ENTE</name>
<keyword evidence="3" id="KW-0378">Hydrolase</keyword>
<dbReference type="GO" id="GO:0004126">
    <property type="term" value="F:cytidine deaminase activity"/>
    <property type="evidence" value="ECO:0007669"/>
    <property type="project" value="UniProtKB-ARBA"/>
</dbReference>
<dbReference type="EMBL" id="SDGV01000011">
    <property type="protein sequence ID" value="THB61545.1"/>
    <property type="molecule type" value="Genomic_DNA"/>
</dbReference>
<evidence type="ECO:0000256" key="2">
    <source>
        <dbReference type="ARBA" id="ARBA00022723"/>
    </source>
</evidence>
<dbReference type="PROSITE" id="PS00903">
    <property type="entry name" value="CYT_DCMP_DEAMINASES_1"/>
    <property type="match status" value="1"/>
</dbReference>
<evidence type="ECO:0000313" key="7">
    <source>
        <dbReference type="Proteomes" id="UP000310506"/>
    </source>
</evidence>
<protein>
    <submittedName>
        <fullName evidence="6">Cytidine deaminase</fullName>
    </submittedName>
</protein>
<keyword evidence="7" id="KW-1185">Reference proteome</keyword>
<dbReference type="InterPro" id="IPR002125">
    <property type="entry name" value="CMP_dCMP_dom"/>
</dbReference>
<dbReference type="OrthoDB" id="9799092at2"/>
<dbReference type="AlphaFoldDB" id="A0A4S3B962"/>
<dbReference type="RefSeq" id="WP_136136557.1">
    <property type="nucleotide sequence ID" value="NZ_SDGV01000011.1"/>
</dbReference>
<dbReference type="GO" id="GO:0072527">
    <property type="term" value="P:pyrimidine-containing compound metabolic process"/>
    <property type="evidence" value="ECO:0007669"/>
    <property type="project" value="UniProtKB-ARBA"/>
</dbReference>
<comment type="caution">
    <text evidence="6">The sequence shown here is derived from an EMBL/GenBank/DDBJ whole genome shotgun (WGS) entry which is preliminary data.</text>
</comment>
<evidence type="ECO:0000259" key="5">
    <source>
        <dbReference type="Pfam" id="PF00383"/>
    </source>
</evidence>
<gene>
    <name evidence="6" type="ORF">ESZ54_04820</name>
</gene>
<evidence type="ECO:0000313" key="6">
    <source>
        <dbReference type="EMBL" id="THB61545.1"/>
    </source>
</evidence>
<dbReference type="InterPro" id="IPR016193">
    <property type="entry name" value="Cytidine_deaminase-like"/>
</dbReference>
<accession>A0A4S3B962</accession>
<dbReference type="InterPro" id="IPR016192">
    <property type="entry name" value="APOBEC/CMP_deaminase_Zn-bd"/>
</dbReference>
<dbReference type="SUPFAM" id="SSF53927">
    <property type="entry name" value="Cytidine deaminase-like"/>
    <property type="match status" value="1"/>
</dbReference>
<organism evidence="6 7">
    <name type="scientific">Vagococcus silagei</name>
    <dbReference type="NCBI Taxonomy" id="2508885"/>
    <lineage>
        <taxon>Bacteria</taxon>
        <taxon>Bacillati</taxon>
        <taxon>Bacillota</taxon>
        <taxon>Bacilli</taxon>
        <taxon>Lactobacillales</taxon>
        <taxon>Enterococcaceae</taxon>
        <taxon>Vagococcus</taxon>
    </lineage>
</organism>
<evidence type="ECO:0000256" key="3">
    <source>
        <dbReference type="ARBA" id="ARBA00022801"/>
    </source>
</evidence>
<proteinExistence type="inferred from homology"/>
<dbReference type="GO" id="GO:0055086">
    <property type="term" value="P:nucleobase-containing small molecule metabolic process"/>
    <property type="evidence" value="ECO:0007669"/>
    <property type="project" value="UniProtKB-ARBA"/>
</dbReference>
<sequence length="126" mass="13810">MNFNELLAEAKDLLAPTDINQWVSVGSVATVLETENNHIYKGVCIDTACSLGFCAEHSAIAAMITSREYKIKKIVTVNSKGIPIPPCGRCREIMSQITDNSDNVQIMIGTEKVISLTALLPNDWKK</sequence>
<dbReference type="Gene3D" id="3.40.140.10">
    <property type="entry name" value="Cytidine Deaminase, domain 2"/>
    <property type="match status" value="1"/>
</dbReference>
<comment type="similarity">
    <text evidence="1">Belongs to the cytidine and deoxycytidylate deaminase family.</text>
</comment>